<evidence type="ECO:0000256" key="5">
    <source>
        <dbReference type="RuleBase" id="RU000499"/>
    </source>
</evidence>
<dbReference type="PROSITE" id="PS00460">
    <property type="entry name" value="GLUTATHIONE_PEROXID_1"/>
    <property type="match status" value="1"/>
</dbReference>
<dbReference type="Gene3D" id="3.40.30.10">
    <property type="entry name" value="Glutaredoxin"/>
    <property type="match status" value="1"/>
</dbReference>
<evidence type="ECO:0000313" key="7">
    <source>
        <dbReference type="EMBL" id="VFU09674.1"/>
    </source>
</evidence>
<dbReference type="AlphaFoldDB" id="A0A4U8Z2N2"/>
<evidence type="ECO:0000256" key="3">
    <source>
        <dbReference type="ARBA" id="ARBA00023002"/>
    </source>
</evidence>
<dbReference type="EMBL" id="LR536450">
    <property type="protein sequence ID" value="VFU09674.1"/>
    <property type="molecule type" value="Genomic_DNA"/>
</dbReference>
<feature type="active site" evidence="4">
    <location>
        <position position="36"/>
    </location>
</feature>
<dbReference type="PROSITE" id="PS00763">
    <property type="entry name" value="GLUTATHIONE_PEROXID_2"/>
    <property type="match status" value="1"/>
</dbReference>
<protein>
    <recommendedName>
        <fullName evidence="5">Glutathione peroxidase</fullName>
    </recommendedName>
</protein>
<dbReference type="PRINTS" id="PR01011">
    <property type="entry name" value="GLUTPROXDASE"/>
</dbReference>
<dbReference type="KEGG" id="mtun:MTUNDRAET4_2787"/>
<dbReference type="PANTHER" id="PTHR11592">
    <property type="entry name" value="GLUTATHIONE PEROXIDASE"/>
    <property type="match status" value="1"/>
</dbReference>
<dbReference type="Pfam" id="PF00255">
    <property type="entry name" value="GSHPx"/>
    <property type="match status" value="1"/>
</dbReference>
<proteinExistence type="inferred from homology"/>
<organism evidence="7 8">
    <name type="scientific">Methylocella tundrae</name>
    <dbReference type="NCBI Taxonomy" id="227605"/>
    <lineage>
        <taxon>Bacteria</taxon>
        <taxon>Pseudomonadati</taxon>
        <taxon>Pseudomonadota</taxon>
        <taxon>Alphaproteobacteria</taxon>
        <taxon>Hyphomicrobiales</taxon>
        <taxon>Beijerinckiaceae</taxon>
        <taxon>Methylocella</taxon>
    </lineage>
</organism>
<dbReference type="PIRSF" id="PIRSF000303">
    <property type="entry name" value="Glutathion_perox"/>
    <property type="match status" value="1"/>
</dbReference>
<dbReference type="PROSITE" id="PS51355">
    <property type="entry name" value="GLUTATHIONE_PEROXID_3"/>
    <property type="match status" value="1"/>
</dbReference>
<dbReference type="PANTHER" id="PTHR11592:SF78">
    <property type="entry name" value="GLUTATHIONE PEROXIDASE"/>
    <property type="match status" value="1"/>
</dbReference>
<keyword evidence="2 5" id="KW-0575">Peroxidase</keyword>
<evidence type="ECO:0000256" key="1">
    <source>
        <dbReference type="ARBA" id="ARBA00006926"/>
    </source>
</evidence>
<dbReference type="Proteomes" id="UP000294360">
    <property type="component" value="Chromosome"/>
</dbReference>
<sequence length="182" mass="19658">MSAFYQFSANTLRGEKIQFSRYAGQVVLVVNTASKCGFTPQYAGLEQLHRAYASRGLVVLGFPCNQFGNQEPGDSAAIADGCLVNYGISFPIFEKIDVNGQSAHPLFSWLTAKLPGLLGRSVKLNFTKFLIGRDGTPLRRFAPLTPPKKIEGSIQNALGRYAERGDAQGDMGGAGNAARRPE</sequence>
<accession>A0A4U8Z2N2</accession>
<dbReference type="InterPro" id="IPR000889">
    <property type="entry name" value="Glutathione_peroxidase"/>
</dbReference>
<dbReference type="SUPFAM" id="SSF52833">
    <property type="entry name" value="Thioredoxin-like"/>
    <property type="match status" value="1"/>
</dbReference>
<evidence type="ECO:0000313" key="8">
    <source>
        <dbReference type="Proteomes" id="UP000294360"/>
    </source>
</evidence>
<dbReference type="InterPro" id="IPR029759">
    <property type="entry name" value="GPX_AS"/>
</dbReference>
<dbReference type="FunFam" id="3.40.30.10:FF:000010">
    <property type="entry name" value="Glutathione peroxidase"/>
    <property type="match status" value="1"/>
</dbReference>
<evidence type="ECO:0000256" key="4">
    <source>
        <dbReference type="PIRSR" id="PIRSR000303-1"/>
    </source>
</evidence>
<dbReference type="OrthoDB" id="9785502at2"/>
<dbReference type="InterPro" id="IPR029760">
    <property type="entry name" value="GPX_CS"/>
</dbReference>
<name>A0A4U8Z2N2_METTU</name>
<keyword evidence="3 5" id="KW-0560">Oxidoreductase</keyword>
<gene>
    <name evidence="7" type="primary">btuE</name>
    <name evidence="7" type="ORF">MTUNDRAET4_2787</name>
</gene>
<evidence type="ECO:0000256" key="6">
    <source>
        <dbReference type="SAM" id="MobiDB-lite"/>
    </source>
</evidence>
<dbReference type="CDD" id="cd00340">
    <property type="entry name" value="GSH_Peroxidase"/>
    <property type="match status" value="1"/>
</dbReference>
<dbReference type="GO" id="GO:0034599">
    <property type="term" value="P:cellular response to oxidative stress"/>
    <property type="evidence" value="ECO:0007669"/>
    <property type="project" value="TreeGrafter"/>
</dbReference>
<evidence type="ECO:0000256" key="2">
    <source>
        <dbReference type="ARBA" id="ARBA00022559"/>
    </source>
</evidence>
<feature type="region of interest" description="Disordered" evidence="6">
    <location>
        <begin position="163"/>
        <end position="182"/>
    </location>
</feature>
<dbReference type="InterPro" id="IPR036249">
    <property type="entry name" value="Thioredoxin-like_sf"/>
</dbReference>
<dbReference type="GO" id="GO:0004601">
    <property type="term" value="F:peroxidase activity"/>
    <property type="evidence" value="ECO:0007669"/>
    <property type="project" value="UniProtKB-KW"/>
</dbReference>
<reference evidence="7 8" key="1">
    <citation type="submission" date="2019-03" db="EMBL/GenBank/DDBJ databases">
        <authorList>
            <person name="Kox A.R. M."/>
        </authorList>
    </citation>
    <scope>NUCLEOTIDE SEQUENCE [LARGE SCALE GENOMIC DNA]</scope>
    <source>
        <strain evidence="7">MTUNDRAET4 annotated genome</strain>
    </source>
</reference>
<comment type="similarity">
    <text evidence="1 5">Belongs to the glutathione peroxidase family.</text>
</comment>